<evidence type="ECO:0000256" key="4">
    <source>
        <dbReference type="ARBA" id="ARBA00023295"/>
    </source>
</evidence>
<feature type="site" description="Important for catalytic activity, responsible for pKa modulation of the active site Glu and correct orientation of both the proton donor and substrate" evidence="5">
    <location>
        <position position="172"/>
    </location>
</feature>
<dbReference type="CDD" id="cd00161">
    <property type="entry name" value="beta-trefoil_Ricin-like"/>
    <property type="match status" value="1"/>
</dbReference>
<dbReference type="CDD" id="cd18820">
    <property type="entry name" value="GH43_LbAraf43-like"/>
    <property type="match status" value="1"/>
</dbReference>
<evidence type="ECO:0000313" key="9">
    <source>
        <dbReference type="Proteomes" id="UP000552097"/>
    </source>
</evidence>
<dbReference type="PANTHER" id="PTHR43817:SF1">
    <property type="entry name" value="HYDROLASE, FAMILY 43, PUTATIVE (AFU_ORTHOLOGUE AFUA_3G01660)-RELATED"/>
    <property type="match status" value="1"/>
</dbReference>
<keyword evidence="3 6" id="KW-0378">Hydrolase</keyword>
<dbReference type="PROSITE" id="PS50231">
    <property type="entry name" value="RICIN_B_LECTIN"/>
    <property type="match status" value="1"/>
</dbReference>
<evidence type="ECO:0000313" key="8">
    <source>
        <dbReference type="EMBL" id="MBB5803496.1"/>
    </source>
</evidence>
<accession>A0A7W9HK75</accession>
<dbReference type="InterPro" id="IPR023296">
    <property type="entry name" value="Glyco_hydro_beta-prop_sf"/>
</dbReference>
<keyword evidence="9" id="KW-1185">Reference proteome</keyword>
<evidence type="ECO:0000256" key="1">
    <source>
        <dbReference type="ARBA" id="ARBA00009865"/>
    </source>
</evidence>
<dbReference type="GO" id="GO:0005975">
    <property type="term" value="P:carbohydrate metabolic process"/>
    <property type="evidence" value="ECO:0007669"/>
    <property type="project" value="InterPro"/>
</dbReference>
<feature type="domain" description="Ricin B lectin" evidence="7">
    <location>
        <begin position="366"/>
        <end position="501"/>
    </location>
</feature>
<dbReference type="SMART" id="SM00458">
    <property type="entry name" value="RICIN"/>
    <property type="match status" value="1"/>
</dbReference>
<evidence type="ECO:0000256" key="3">
    <source>
        <dbReference type="ARBA" id="ARBA00022801"/>
    </source>
</evidence>
<gene>
    <name evidence="8" type="ORF">F4560_003264</name>
</gene>
<comment type="similarity">
    <text evidence="1 6">Belongs to the glycosyl hydrolase 43 family.</text>
</comment>
<evidence type="ECO:0000259" key="7">
    <source>
        <dbReference type="SMART" id="SM00458"/>
    </source>
</evidence>
<dbReference type="GO" id="GO:0004553">
    <property type="term" value="F:hydrolase activity, hydrolyzing O-glycosyl compounds"/>
    <property type="evidence" value="ECO:0007669"/>
    <property type="project" value="InterPro"/>
</dbReference>
<dbReference type="Pfam" id="PF04616">
    <property type="entry name" value="Glyco_hydro_43"/>
    <property type="match status" value="1"/>
</dbReference>
<dbReference type="InterPro" id="IPR006710">
    <property type="entry name" value="Glyco_hydro_43"/>
</dbReference>
<name>A0A7W9HK75_9PSEU</name>
<dbReference type="InterPro" id="IPR000772">
    <property type="entry name" value="Ricin_B_lectin"/>
</dbReference>
<dbReference type="Proteomes" id="UP000552097">
    <property type="component" value="Unassembled WGS sequence"/>
</dbReference>
<evidence type="ECO:0000256" key="5">
    <source>
        <dbReference type="PIRSR" id="PIRSR606710-2"/>
    </source>
</evidence>
<keyword evidence="2" id="KW-0732">Signal</keyword>
<dbReference type="PANTHER" id="PTHR43817">
    <property type="entry name" value="GLYCOSYL HYDROLASE"/>
    <property type="match status" value="1"/>
</dbReference>
<dbReference type="Pfam" id="PF14200">
    <property type="entry name" value="RicinB_lectin_2"/>
    <property type="match status" value="2"/>
</dbReference>
<comment type="caution">
    <text evidence="8">The sequence shown here is derived from an EMBL/GenBank/DDBJ whole genome shotgun (WGS) entry which is preliminary data.</text>
</comment>
<dbReference type="EMBL" id="JACHMO010000001">
    <property type="protein sequence ID" value="MBB5803496.1"/>
    <property type="molecule type" value="Genomic_DNA"/>
</dbReference>
<reference evidence="8 9" key="1">
    <citation type="submission" date="2020-08" db="EMBL/GenBank/DDBJ databases">
        <title>Sequencing the genomes of 1000 actinobacteria strains.</title>
        <authorList>
            <person name="Klenk H.-P."/>
        </authorList>
    </citation>
    <scope>NUCLEOTIDE SEQUENCE [LARGE SCALE GENOMIC DNA]</scope>
    <source>
        <strain evidence="8 9">DSM 45486</strain>
    </source>
</reference>
<proteinExistence type="inferred from homology"/>
<dbReference type="Gene3D" id="2.115.10.20">
    <property type="entry name" value="Glycosyl hydrolase domain, family 43"/>
    <property type="match status" value="1"/>
</dbReference>
<sequence>MIPSIDNTRGTPGRRLAGLLAALLLTIATASTVGIAARAESAAAAATFTNPLNSSGPDPYMTYYKGYYYLMTTPWKGPLTMRKAPTIAALKSAAPVPVFDDFPEDRCCSVWAPEFHLVDGPNGPRWYIYYSAGPGSVQGQRVHVAESAGTDPTGPYTYKGMVFGTNDWWGIDGSVLTIDGKLYFTWSGVPTPLWADSDPHTYIVAMSNPWTVTGPRTAISAPTYDWEKQGAPMNEGPVVLQRDGKTFIVYSASACQGPDYKLGMLTYNGGNVLDAASWTKNPTPVFQRNDANSVYGPGHNGFFTSPDGAETWIVYHANTSSTQSCGGTRTTRIQKIDWKADGTPDFGVPVANGTALAVPSGEPVVTYQQVVNRNSDKVLDVQTPNTHDHARVGQWTSNGRAWQQWRFVDAGDGYVRIESLNSGKCLDVVSGSRADGANIIQYRCTAGANQQFRLVASGSDFTIKARHSGKCLAIAGSSTADGALLEQRTCGTADNFLWSRA</sequence>
<dbReference type="RefSeq" id="WP_221483516.1">
    <property type="nucleotide sequence ID" value="NZ_JACHMO010000001.1"/>
</dbReference>
<evidence type="ECO:0000256" key="6">
    <source>
        <dbReference type="RuleBase" id="RU361187"/>
    </source>
</evidence>
<dbReference type="SUPFAM" id="SSF75005">
    <property type="entry name" value="Arabinanase/levansucrase/invertase"/>
    <property type="match status" value="1"/>
</dbReference>
<evidence type="ECO:0000256" key="2">
    <source>
        <dbReference type="ARBA" id="ARBA00022729"/>
    </source>
</evidence>
<dbReference type="Gene3D" id="2.80.10.50">
    <property type="match status" value="1"/>
</dbReference>
<keyword evidence="4 6" id="KW-0326">Glycosidase</keyword>
<protein>
    <submittedName>
        <fullName evidence="8">GH43 family beta-xylosidase</fullName>
    </submittedName>
</protein>
<organism evidence="8 9">
    <name type="scientific">Saccharothrix ecbatanensis</name>
    <dbReference type="NCBI Taxonomy" id="1105145"/>
    <lineage>
        <taxon>Bacteria</taxon>
        <taxon>Bacillati</taxon>
        <taxon>Actinomycetota</taxon>
        <taxon>Actinomycetes</taxon>
        <taxon>Pseudonocardiales</taxon>
        <taxon>Pseudonocardiaceae</taxon>
        <taxon>Saccharothrix</taxon>
    </lineage>
</organism>
<dbReference type="InterPro" id="IPR035992">
    <property type="entry name" value="Ricin_B-like_lectins"/>
</dbReference>
<dbReference type="SUPFAM" id="SSF50370">
    <property type="entry name" value="Ricin B-like lectins"/>
    <property type="match status" value="1"/>
</dbReference>
<dbReference type="AlphaFoldDB" id="A0A7W9HK75"/>